<sequence>MHSGVVVELQVPALRGVQLEVDHGLFSPADRIVARALNSIEPAAKLRRFFDLYPSMADITVRLADYFADLVPAPAVEACSLFERCFRSALHELSKCRFYRNSVAFEDMQVAAYLYGLLRHVDDVLDVHVTAVLADGAVIWPSLDMPISAWRASVSGVQTLTVQKIASCMTLDERNAARYCIIAKLLSQHDLVAIGGSLCEFDRAPSILSA</sequence>
<dbReference type="AlphaFoldDB" id="A0A845GH23"/>
<gene>
    <name evidence="1" type="ORF">GTP90_02385</name>
</gene>
<dbReference type="RefSeq" id="WP_161081963.1">
    <property type="nucleotide sequence ID" value="NZ_WWCX01000001.1"/>
</dbReference>
<organism evidence="1 2">
    <name type="scientific">Duganella vulcania</name>
    <dbReference type="NCBI Taxonomy" id="2692166"/>
    <lineage>
        <taxon>Bacteria</taxon>
        <taxon>Pseudomonadati</taxon>
        <taxon>Pseudomonadota</taxon>
        <taxon>Betaproteobacteria</taxon>
        <taxon>Burkholderiales</taxon>
        <taxon>Oxalobacteraceae</taxon>
        <taxon>Telluria group</taxon>
        <taxon>Duganella</taxon>
    </lineage>
</organism>
<proteinExistence type="predicted"/>
<reference evidence="1" key="1">
    <citation type="submission" date="2019-12" db="EMBL/GenBank/DDBJ databases">
        <title>Novel species isolated from a subtropical stream in China.</title>
        <authorList>
            <person name="Lu H."/>
        </authorList>
    </citation>
    <scope>NUCLEOTIDE SEQUENCE [LARGE SCALE GENOMIC DNA]</scope>
    <source>
        <strain evidence="1">FT81W</strain>
    </source>
</reference>
<dbReference type="Proteomes" id="UP000447355">
    <property type="component" value="Unassembled WGS sequence"/>
</dbReference>
<dbReference type="EMBL" id="WWCX01000001">
    <property type="protein sequence ID" value="MYM92705.1"/>
    <property type="molecule type" value="Genomic_DNA"/>
</dbReference>
<accession>A0A845GH23</accession>
<protein>
    <submittedName>
        <fullName evidence="1">Uncharacterized protein</fullName>
    </submittedName>
</protein>
<evidence type="ECO:0000313" key="1">
    <source>
        <dbReference type="EMBL" id="MYM92705.1"/>
    </source>
</evidence>
<evidence type="ECO:0000313" key="2">
    <source>
        <dbReference type="Proteomes" id="UP000447355"/>
    </source>
</evidence>
<comment type="caution">
    <text evidence="1">The sequence shown here is derived from an EMBL/GenBank/DDBJ whole genome shotgun (WGS) entry which is preliminary data.</text>
</comment>
<name>A0A845GH23_9BURK</name>